<reference evidence="1" key="1">
    <citation type="journal article" date="2020" name="Stud. Mycol.">
        <title>101 Dothideomycetes genomes: a test case for predicting lifestyles and emergence of pathogens.</title>
        <authorList>
            <person name="Haridas S."/>
            <person name="Albert R."/>
            <person name="Binder M."/>
            <person name="Bloem J."/>
            <person name="Labutti K."/>
            <person name="Salamov A."/>
            <person name="Andreopoulos B."/>
            <person name="Baker S."/>
            <person name="Barry K."/>
            <person name="Bills G."/>
            <person name="Bluhm B."/>
            <person name="Cannon C."/>
            <person name="Castanera R."/>
            <person name="Culley D."/>
            <person name="Daum C."/>
            <person name="Ezra D."/>
            <person name="Gonzalez J."/>
            <person name="Henrissat B."/>
            <person name="Kuo A."/>
            <person name="Liang C."/>
            <person name="Lipzen A."/>
            <person name="Lutzoni F."/>
            <person name="Magnuson J."/>
            <person name="Mondo S."/>
            <person name="Nolan M."/>
            <person name="Ohm R."/>
            <person name="Pangilinan J."/>
            <person name="Park H.-J."/>
            <person name="Ramirez L."/>
            <person name="Alfaro M."/>
            <person name="Sun H."/>
            <person name="Tritt A."/>
            <person name="Yoshinaga Y."/>
            <person name="Zwiers L.-H."/>
            <person name="Turgeon B."/>
            <person name="Goodwin S."/>
            <person name="Spatafora J."/>
            <person name="Crous P."/>
            <person name="Grigoriev I."/>
        </authorList>
    </citation>
    <scope>NUCLEOTIDE SEQUENCE</scope>
    <source>
        <strain evidence="1">CBS 115976</strain>
    </source>
</reference>
<evidence type="ECO:0008006" key="3">
    <source>
        <dbReference type="Google" id="ProtNLM"/>
    </source>
</evidence>
<keyword evidence="2" id="KW-1185">Reference proteome</keyword>
<evidence type="ECO:0000313" key="2">
    <source>
        <dbReference type="Proteomes" id="UP000799302"/>
    </source>
</evidence>
<gene>
    <name evidence="1" type="ORF">BT63DRAFT_228230</name>
</gene>
<dbReference type="EMBL" id="MU004234">
    <property type="protein sequence ID" value="KAF2670041.1"/>
    <property type="molecule type" value="Genomic_DNA"/>
</dbReference>
<organism evidence="1 2">
    <name type="scientific">Microthyrium microscopicum</name>
    <dbReference type="NCBI Taxonomy" id="703497"/>
    <lineage>
        <taxon>Eukaryota</taxon>
        <taxon>Fungi</taxon>
        <taxon>Dikarya</taxon>
        <taxon>Ascomycota</taxon>
        <taxon>Pezizomycotina</taxon>
        <taxon>Dothideomycetes</taxon>
        <taxon>Dothideomycetes incertae sedis</taxon>
        <taxon>Microthyriales</taxon>
        <taxon>Microthyriaceae</taxon>
        <taxon>Microthyrium</taxon>
    </lineage>
</organism>
<protein>
    <recommendedName>
        <fullName evidence="3">F-box domain-containing protein</fullName>
    </recommendedName>
</protein>
<name>A0A6A6UEP8_9PEZI</name>
<dbReference type="AlphaFoldDB" id="A0A6A6UEP8"/>
<dbReference type="Proteomes" id="UP000799302">
    <property type="component" value="Unassembled WGS sequence"/>
</dbReference>
<proteinExistence type="predicted"/>
<evidence type="ECO:0000313" key="1">
    <source>
        <dbReference type="EMBL" id="KAF2670041.1"/>
    </source>
</evidence>
<sequence>MEKRAQAGSSDARFAAPPKASLQGIPVELKLEIVQYLGLFDKLALRGSCLEYSFLPKPTNSDFVPKIPVNKFRVLYCEQCKGFRPPSEFNIVKGVNEDLYFKKLHRLGAITSPFARWFTGKLKRDMDSWRRNQVYLHEICGDCKDENGKQDKDYIWDMKFVQVMELFHENWSGIGDIGPRRKLGVVPKCTV</sequence>
<accession>A0A6A6UEP8</accession>